<evidence type="ECO:0000256" key="4">
    <source>
        <dbReference type="ARBA" id="ARBA00023237"/>
    </source>
</evidence>
<dbReference type="EMBL" id="BSOW01000063">
    <property type="protein sequence ID" value="GLR92061.1"/>
    <property type="molecule type" value="Genomic_DNA"/>
</dbReference>
<gene>
    <name evidence="8" type="ORF">GCM10007857_87800</name>
</gene>
<dbReference type="Proteomes" id="UP001156905">
    <property type="component" value="Unassembled WGS sequence"/>
</dbReference>
<keyword evidence="2" id="KW-0732">Signal</keyword>
<keyword evidence="6" id="KW-0812">Transmembrane</keyword>
<dbReference type="InterPro" id="IPR051692">
    <property type="entry name" value="OMP-like"/>
</dbReference>
<reference evidence="9" key="1">
    <citation type="journal article" date="2019" name="Int. J. Syst. Evol. Microbiol.">
        <title>The Global Catalogue of Microorganisms (GCM) 10K type strain sequencing project: providing services to taxonomists for standard genome sequencing and annotation.</title>
        <authorList>
            <consortium name="The Broad Institute Genomics Platform"/>
            <consortium name="The Broad Institute Genome Sequencing Center for Infectious Disease"/>
            <person name="Wu L."/>
            <person name="Ma J."/>
        </authorList>
    </citation>
    <scope>NUCLEOTIDE SEQUENCE [LARGE SCALE GENOMIC DNA]</scope>
    <source>
        <strain evidence="9">NBRC 102520</strain>
    </source>
</reference>
<dbReference type="SUPFAM" id="SSF56925">
    <property type="entry name" value="OMPA-like"/>
    <property type="match status" value="1"/>
</dbReference>
<keyword evidence="4" id="KW-0998">Cell outer membrane</keyword>
<dbReference type="Pfam" id="PF13505">
    <property type="entry name" value="OMP_b-brl"/>
    <property type="match status" value="1"/>
</dbReference>
<evidence type="ECO:0000256" key="2">
    <source>
        <dbReference type="ARBA" id="ARBA00022729"/>
    </source>
</evidence>
<keyword evidence="6" id="KW-1133">Transmembrane helix</keyword>
<feature type="domain" description="Outer membrane protein beta-barrel" evidence="7">
    <location>
        <begin position="40"/>
        <end position="192"/>
    </location>
</feature>
<feature type="transmembrane region" description="Helical" evidence="6">
    <location>
        <begin position="37"/>
        <end position="58"/>
    </location>
</feature>
<organism evidence="8 9">
    <name type="scientific">Bradyrhizobium iriomotense</name>
    <dbReference type="NCBI Taxonomy" id="441950"/>
    <lineage>
        <taxon>Bacteria</taxon>
        <taxon>Pseudomonadati</taxon>
        <taxon>Pseudomonadota</taxon>
        <taxon>Alphaproteobacteria</taxon>
        <taxon>Hyphomicrobiales</taxon>
        <taxon>Nitrobacteraceae</taxon>
        <taxon>Bradyrhizobium</taxon>
    </lineage>
</organism>
<keyword evidence="3 6" id="KW-0472">Membrane</keyword>
<sequence length="195" mass="20516">MPWNNSSGQSKHLQRPPGINLQQVNGLGNRLDMRHGWFGAAAAVALFSVPAAAADLAVKTPIAVSAYDWTGFYVGANVGYGVGRDPSTVGFPGFFGAPVPPPESVTQGPVGWLGGLQGGYNKQFGNLVVGIEGDWQWSGQRDSACVFVCDTEVAVTVEQKLRDFGTVRGRIGYAAGSALFYLTGGFAFGRVDTKA</sequence>
<name>A0ABQ6BHJ8_9BRAD</name>
<evidence type="ECO:0000256" key="3">
    <source>
        <dbReference type="ARBA" id="ARBA00023136"/>
    </source>
</evidence>
<proteinExistence type="inferred from homology"/>
<protein>
    <recommendedName>
        <fullName evidence="7">Outer membrane protein beta-barrel domain-containing protein</fullName>
    </recommendedName>
</protein>
<dbReference type="Gene3D" id="2.40.160.20">
    <property type="match status" value="1"/>
</dbReference>
<comment type="caution">
    <text evidence="8">The sequence shown here is derived from an EMBL/GenBank/DDBJ whole genome shotgun (WGS) entry which is preliminary data.</text>
</comment>
<evidence type="ECO:0000256" key="1">
    <source>
        <dbReference type="ARBA" id="ARBA00004442"/>
    </source>
</evidence>
<comment type="subcellular location">
    <subcellularLocation>
        <location evidence="1">Cell outer membrane</location>
    </subcellularLocation>
</comment>
<accession>A0ABQ6BHJ8</accession>
<dbReference type="PANTHER" id="PTHR34001:SF3">
    <property type="entry name" value="BLL7405 PROTEIN"/>
    <property type="match status" value="1"/>
</dbReference>
<dbReference type="InterPro" id="IPR027385">
    <property type="entry name" value="Beta-barrel_OMP"/>
</dbReference>
<dbReference type="PANTHER" id="PTHR34001">
    <property type="entry name" value="BLL7405 PROTEIN"/>
    <property type="match status" value="1"/>
</dbReference>
<comment type="similarity">
    <text evidence="5">Belongs to the Omp25/RopB family.</text>
</comment>
<evidence type="ECO:0000259" key="7">
    <source>
        <dbReference type="Pfam" id="PF13505"/>
    </source>
</evidence>
<feature type="transmembrane region" description="Helical" evidence="6">
    <location>
        <begin position="171"/>
        <end position="189"/>
    </location>
</feature>
<evidence type="ECO:0000256" key="6">
    <source>
        <dbReference type="SAM" id="Phobius"/>
    </source>
</evidence>
<dbReference type="InterPro" id="IPR011250">
    <property type="entry name" value="OMP/PagP_B-barrel"/>
</dbReference>
<keyword evidence="9" id="KW-1185">Reference proteome</keyword>
<evidence type="ECO:0000313" key="9">
    <source>
        <dbReference type="Proteomes" id="UP001156905"/>
    </source>
</evidence>
<evidence type="ECO:0000313" key="8">
    <source>
        <dbReference type="EMBL" id="GLR92061.1"/>
    </source>
</evidence>
<evidence type="ECO:0000256" key="5">
    <source>
        <dbReference type="ARBA" id="ARBA00038306"/>
    </source>
</evidence>